<gene>
    <name evidence="1" type="ORF">NCTC13379_03634</name>
</gene>
<dbReference type="AlphaFoldDB" id="A0AAX2KUW0"/>
<accession>A0AAX2KUW0</accession>
<proteinExistence type="predicted"/>
<dbReference type="RefSeq" id="WP_115325657.1">
    <property type="nucleotide sequence ID" value="NZ_UGIX01000007.1"/>
</dbReference>
<evidence type="ECO:0000313" key="2">
    <source>
        <dbReference type="Proteomes" id="UP000254396"/>
    </source>
</evidence>
<name>A0AAX2KUW0_ENTFL</name>
<dbReference type="EMBL" id="UGIX01000007">
    <property type="protein sequence ID" value="STQ83187.1"/>
    <property type="molecule type" value="Genomic_DNA"/>
</dbReference>
<sequence length="142" mass="17014">MKFYWEINPEDLLKNGNYEKNNLSECAYNLMIMYNKYAEKGKKLQQSINSKNFKKNIEQLLEIEAILSEIQFYLEEINLESADTNNVISQIETEYLVDYYYKIGNADKEGNFFASLLRNKVCKQKTTKIRYFFQKELLFKCF</sequence>
<dbReference type="Proteomes" id="UP000254396">
    <property type="component" value="Unassembled WGS sequence"/>
</dbReference>
<protein>
    <submittedName>
        <fullName evidence="1">Uncharacterized protein</fullName>
    </submittedName>
</protein>
<evidence type="ECO:0000313" key="1">
    <source>
        <dbReference type="EMBL" id="STQ83187.1"/>
    </source>
</evidence>
<comment type="caution">
    <text evidence="1">The sequence shown here is derived from an EMBL/GenBank/DDBJ whole genome shotgun (WGS) entry which is preliminary data.</text>
</comment>
<reference evidence="1 2" key="1">
    <citation type="submission" date="2018-06" db="EMBL/GenBank/DDBJ databases">
        <authorList>
            <consortium name="Pathogen Informatics"/>
            <person name="Doyle S."/>
        </authorList>
    </citation>
    <scope>NUCLEOTIDE SEQUENCE [LARGE SCALE GENOMIC DNA]</scope>
    <source>
        <strain evidence="1 2">NCTC13379</strain>
    </source>
</reference>
<organism evidence="1 2">
    <name type="scientific">Enterococcus faecalis</name>
    <name type="common">Streptococcus faecalis</name>
    <dbReference type="NCBI Taxonomy" id="1351"/>
    <lineage>
        <taxon>Bacteria</taxon>
        <taxon>Bacillati</taxon>
        <taxon>Bacillota</taxon>
        <taxon>Bacilli</taxon>
        <taxon>Lactobacillales</taxon>
        <taxon>Enterococcaceae</taxon>
        <taxon>Enterococcus</taxon>
    </lineage>
</organism>